<evidence type="ECO:0000313" key="1">
    <source>
        <dbReference type="EMBL" id="KAH7948677.1"/>
    </source>
</evidence>
<name>A0ACB8CNU4_DERSI</name>
<comment type="caution">
    <text evidence="1">The sequence shown here is derived from an EMBL/GenBank/DDBJ whole genome shotgun (WGS) entry which is preliminary data.</text>
</comment>
<gene>
    <name evidence="1" type="ORF">HPB49_000729</name>
</gene>
<dbReference type="Proteomes" id="UP000821865">
    <property type="component" value="Chromosome 5"/>
</dbReference>
<reference evidence="1" key="1">
    <citation type="submission" date="2020-05" db="EMBL/GenBank/DDBJ databases">
        <title>Large-scale comparative analyses of tick genomes elucidate their genetic diversity and vector capacities.</title>
        <authorList>
            <person name="Jia N."/>
            <person name="Wang J."/>
            <person name="Shi W."/>
            <person name="Du L."/>
            <person name="Sun Y."/>
            <person name="Zhan W."/>
            <person name="Jiang J."/>
            <person name="Wang Q."/>
            <person name="Zhang B."/>
            <person name="Ji P."/>
            <person name="Sakyi L.B."/>
            <person name="Cui X."/>
            <person name="Yuan T."/>
            <person name="Jiang B."/>
            <person name="Yang W."/>
            <person name="Lam T.T.-Y."/>
            <person name="Chang Q."/>
            <person name="Ding S."/>
            <person name="Wang X."/>
            <person name="Zhu J."/>
            <person name="Ruan X."/>
            <person name="Zhao L."/>
            <person name="Wei J."/>
            <person name="Que T."/>
            <person name="Du C."/>
            <person name="Cheng J."/>
            <person name="Dai P."/>
            <person name="Han X."/>
            <person name="Huang E."/>
            <person name="Gao Y."/>
            <person name="Liu J."/>
            <person name="Shao H."/>
            <person name="Ye R."/>
            <person name="Li L."/>
            <person name="Wei W."/>
            <person name="Wang X."/>
            <person name="Wang C."/>
            <person name="Yang T."/>
            <person name="Huo Q."/>
            <person name="Li W."/>
            <person name="Guo W."/>
            <person name="Chen H."/>
            <person name="Zhou L."/>
            <person name="Ni X."/>
            <person name="Tian J."/>
            <person name="Zhou Y."/>
            <person name="Sheng Y."/>
            <person name="Liu T."/>
            <person name="Pan Y."/>
            <person name="Xia L."/>
            <person name="Li J."/>
            <person name="Zhao F."/>
            <person name="Cao W."/>
        </authorList>
    </citation>
    <scope>NUCLEOTIDE SEQUENCE</scope>
    <source>
        <strain evidence="1">Dsil-2018</strain>
    </source>
</reference>
<proteinExistence type="predicted"/>
<sequence length="311" mass="34858">MGRPGRPRLVRSPEEQLAYEQHRREQERERSRRRRANASAEDRARDAERKRQYRADPAARAAELVREAELRRRRYDARPAARPDRRRGLRAEDPAVRAREAEQSSTRKADPAVPRTAQCVVPVCHSRSAPSSILYPLPAEPTQRQAWIDFVRGCPCGGGSDWNPPTNEISFVCSLHFAVRCFWFQRRRGCTVGYSKRLRSGAVPTLYPVEEECSSAANANSPDDTAERLASSDVEDAEGRTCNSLASIQSVAGQDRGHHAIDQDAVRRLARLARFELIFPKDVSTQCSVKMASKAASCDVRTVSKSVQCSV</sequence>
<dbReference type="EMBL" id="CM023474">
    <property type="protein sequence ID" value="KAH7948677.1"/>
    <property type="molecule type" value="Genomic_DNA"/>
</dbReference>
<accession>A0ACB8CNU4</accession>
<protein>
    <submittedName>
        <fullName evidence="1">Uncharacterized protein</fullName>
    </submittedName>
</protein>
<evidence type="ECO:0000313" key="2">
    <source>
        <dbReference type="Proteomes" id="UP000821865"/>
    </source>
</evidence>
<keyword evidence="2" id="KW-1185">Reference proteome</keyword>
<organism evidence="1 2">
    <name type="scientific">Dermacentor silvarum</name>
    <name type="common">Tick</name>
    <dbReference type="NCBI Taxonomy" id="543639"/>
    <lineage>
        <taxon>Eukaryota</taxon>
        <taxon>Metazoa</taxon>
        <taxon>Ecdysozoa</taxon>
        <taxon>Arthropoda</taxon>
        <taxon>Chelicerata</taxon>
        <taxon>Arachnida</taxon>
        <taxon>Acari</taxon>
        <taxon>Parasitiformes</taxon>
        <taxon>Ixodida</taxon>
        <taxon>Ixodoidea</taxon>
        <taxon>Ixodidae</taxon>
        <taxon>Rhipicephalinae</taxon>
        <taxon>Dermacentor</taxon>
    </lineage>
</organism>